<evidence type="ECO:0000313" key="2">
    <source>
        <dbReference type="EMBL" id="KAK0505209.1"/>
    </source>
</evidence>
<feature type="region of interest" description="Disordered" evidence="1">
    <location>
        <begin position="118"/>
        <end position="155"/>
    </location>
</feature>
<feature type="compositionally biased region" description="Polar residues" evidence="1">
    <location>
        <begin position="125"/>
        <end position="141"/>
    </location>
</feature>
<keyword evidence="3" id="KW-1185">Reference proteome</keyword>
<dbReference type="AlphaFoldDB" id="A0AA39QMU2"/>
<reference evidence="2" key="1">
    <citation type="submission" date="2023-06" db="EMBL/GenBank/DDBJ databases">
        <authorList>
            <consortium name="Lawrence Berkeley National Laboratory"/>
            <person name="Ahrendt S."/>
            <person name="Sahu N."/>
            <person name="Indic B."/>
            <person name="Wong-Bajracharya J."/>
            <person name="Merenyi Z."/>
            <person name="Ke H.-M."/>
            <person name="Monk M."/>
            <person name="Kocsube S."/>
            <person name="Drula E."/>
            <person name="Lipzen A."/>
            <person name="Balint B."/>
            <person name="Henrissat B."/>
            <person name="Andreopoulos B."/>
            <person name="Martin F.M."/>
            <person name="Harder C.B."/>
            <person name="Rigling D."/>
            <person name="Ford K.L."/>
            <person name="Foster G.D."/>
            <person name="Pangilinan J."/>
            <person name="Papanicolaou A."/>
            <person name="Barry K."/>
            <person name="LaButti K."/>
            <person name="Viragh M."/>
            <person name="Koriabine M."/>
            <person name="Yan M."/>
            <person name="Riley R."/>
            <person name="Champramary S."/>
            <person name="Plett K.L."/>
            <person name="Tsai I.J."/>
            <person name="Slot J."/>
            <person name="Sipos G."/>
            <person name="Plett J."/>
            <person name="Nagy L.G."/>
            <person name="Grigoriev I.V."/>
        </authorList>
    </citation>
    <scope>NUCLEOTIDE SEQUENCE</scope>
    <source>
        <strain evidence="2">HWK02</strain>
    </source>
</reference>
<dbReference type="EMBL" id="JAUEPU010000002">
    <property type="protein sequence ID" value="KAK0505209.1"/>
    <property type="molecule type" value="Genomic_DNA"/>
</dbReference>
<protein>
    <submittedName>
        <fullName evidence="2">Uncharacterized protein</fullName>
    </submittedName>
</protein>
<proteinExistence type="predicted"/>
<dbReference type="Proteomes" id="UP001175228">
    <property type="component" value="Unassembled WGS sequence"/>
</dbReference>
<sequence length="210" mass="23451">MTSAGVYHDRVNISWVPVEGRVEMRTSHNDVVYRVAGPFQCRQDQLRNHPERLQAIYNPIGGAPSARIKPIRAFGWNKHGVTFGLEEIVEIEKPMLSIEEDNISLREIGGIMVQGSEKLRYGTGPPQSSKIKQPNRSGNTQDKGHQEALRRSENARIENGVRTWGVELKDNSVAVQLSVSAAMEDGMETVNCAMMFRGPSLVVLRRGRKS</sequence>
<gene>
    <name evidence="2" type="ORF">EDD18DRAFT_1399141</name>
</gene>
<evidence type="ECO:0000313" key="3">
    <source>
        <dbReference type="Proteomes" id="UP001175228"/>
    </source>
</evidence>
<organism evidence="2 3">
    <name type="scientific">Armillaria luteobubalina</name>
    <dbReference type="NCBI Taxonomy" id="153913"/>
    <lineage>
        <taxon>Eukaryota</taxon>
        <taxon>Fungi</taxon>
        <taxon>Dikarya</taxon>
        <taxon>Basidiomycota</taxon>
        <taxon>Agaricomycotina</taxon>
        <taxon>Agaricomycetes</taxon>
        <taxon>Agaricomycetidae</taxon>
        <taxon>Agaricales</taxon>
        <taxon>Marasmiineae</taxon>
        <taxon>Physalacriaceae</taxon>
        <taxon>Armillaria</taxon>
    </lineage>
</organism>
<evidence type="ECO:0000256" key="1">
    <source>
        <dbReference type="SAM" id="MobiDB-lite"/>
    </source>
</evidence>
<feature type="compositionally biased region" description="Basic and acidic residues" evidence="1">
    <location>
        <begin position="142"/>
        <end position="155"/>
    </location>
</feature>
<name>A0AA39QMU2_9AGAR</name>
<accession>A0AA39QMU2</accession>
<comment type="caution">
    <text evidence="2">The sequence shown here is derived from an EMBL/GenBank/DDBJ whole genome shotgun (WGS) entry which is preliminary data.</text>
</comment>